<feature type="non-terminal residue" evidence="4">
    <location>
        <position position="247"/>
    </location>
</feature>
<evidence type="ECO:0000256" key="1">
    <source>
        <dbReference type="ARBA" id="ARBA00022884"/>
    </source>
</evidence>
<dbReference type="GO" id="GO:0003729">
    <property type="term" value="F:mRNA binding"/>
    <property type="evidence" value="ECO:0007669"/>
    <property type="project" value="TreeGrafter"/>
</dbReference>
<gene>
    <name evidence="4" type="ORF">EZS28_015257</name>
</gene>
<dbReference type="AlphaFoldDB" id="A0A5J4W2K6"/>
<evidence type="ECO:0000313" key="4">
    <source>
        <dbReference type="EMBL" id="KAA6389214.1"/>
    </source>
</evidence>
<dbReference type="InterPro" id="IPR000504">
    <property type="entry name" value="RRM_dom"/>
</dbReference>
<organism evidence="4 5">
    <name type="scientific">Streblomastix strix</name>
    <dbReference type="NCBI Taxonomy" id="222440"/>
    <lineage>
        <taxon>Eukaryota</taxon>
        <taxon>Metamonada</taxon>
        <taxon>Preaxostyla</taxon>
        <taxon>Oxymonadida</taxon>
        <taxon>Streblomastigidae</taxon>
        <taxon>Streblomastix</taxon>
    </lineage>
</organism>
<evidence type="ECO:0000259" key="3">
    <source>
        <dbReference type="PROSITE" id="PS50102"/>
    </source>
</evidence>
<name>A0A5J4W2K6_9EUKA</name>
<comment type="caution">
    <text evidence="4">The sequence shown here is derived from an EMBL/GenBank/DDBJ whole genome shotgun (WGS) entry which is preliminary data.</text>
</comment>
<dbReference type="SUPFAM" id="SSF54928">
    <property type="entry name" value="RNA-binding domain, RBD"/>
    <property type="match status" value="1"/>
</dbReference>
<dbReference type="Gene3D" id="3.30.70.330">
    <property type="match status" value="1"/>
</dbReference>
<dbReference type="PANTHER" id="PTHR48025:SF1">
    <property type="entry name" value="RRM DOMAIN-CONTAINING PROTEIN"/>
    <property type="match status" value="1"/>
</dbReference>
<dbReference type="Proteomes" id="UP000324800">
    <property type="component" value="Unassembled WGS sequence"/>
</dbReference>
<sequence length="247" mass="27989">MILLQLIIRNLDFGTTEENLKKQFGSAGSVLSVIIPQSSGQGEGYGLITMKDIECAQVGVEMFNNSIIDGRKVIVEIYRKQHKVIQSQDNENPTIEEVFASNKLNDAEKTVILNRIYQQLIDQPQQYKLELNEDNLYNIQLRLIDLQTASEFALLNILEHQVNVVSISHTQRHCEDSLIPNLLYPLFKLRTFNLGIIQNNEQNEASADIRRIALSTINQFDQLNRQSVQQSFCSAQFAIAHADGIAT</sequence>
<dbReference type="InterPro" id="IPR050502">
    <property type="entry name" value="Euk_RNA-bind_prot"/>
</dbReference>
<reference evidence="4 5" key="1">
    <citation type="submission" date="2019-03" db="EMBL/GenBank/DDBJ databases">
        <title>Single cell metagenomics reveals metabolic interactions within the superorganism composed of flagellate Streblomastix strix and complex community of Bacteroidetes bacteria on its surface.</title>
        <authorList>
            <person name="Treitli S.C."/>
            <person name="Kolisko M."/>
            <person name="Husnik F."/>
            <person name="Keeling P."/>
            <person name="Hampl V."/>
        </authorList>
    </citation>
    <scope>NUCLEOTIDE SEQUENCE [LARGE SCALE GENOMIC DNA]</scope>
    <source>
        <strain evidence="4">ST1C</strain>
    </source>
</reference>
<proteinExistence type="predicted"/>
<keyword evidence="1 2" id="KW-0694">RNA-binding</keyword>
<evidence type="ECO:0000313" key="5">
    <source>
        <dbReference type="Proteomes" id="UP000324800"/>
    </source>
</evidence>
<dbReference type="InterPro" id="IPR012677">
    <property type="entry name" value="Nucleotide-bd_a/b_plait_sf"/>
</dbReference>
<dbReference type="PANTHER" id="PTHR48025">
    <property type="entry name" value="OS02G0815200 PROTEIN"/>
    <property type="match status" value="1"/>
</dbReference>
<dbReference type="GO" id="GO:0005634">
    <property type="term" value="C:nucleus"/>
    <property type="evidence" value="ECO:0007669"/>
    <property type="project" value="TreeGrafter"/>
</dbReference>
<dbReference type="InterPro" id="IPR035979">
    <property type="entry name" value="RBD_domain_sf"/>
</dbReference>
<accession>A0A5J4W2K6</accession>
<dbReference type="SMART" id="SM00360">
    <property type="entry name" value="RRM"/>
    <property type="match status" value="1"/>
</dbReference>
<dbReference type="Pfam" id="PF00076">
    <property type="entry name" value="RRM_1"/>
    <property type="match status" value="1"/>
</dbReference>
<dbReference type="PROSITE" id="PS50102">
    <property type="entry name" value="RRM"/>
    <property type="match status" value="1"/>
</dbReference>
<feature type="domain" description="RRM" evidence="3">
    <location>
        <begin position="4"/>
        <end position="80"/>
    </location>
</feature>
<evidence type="ECO:0000256" key="2">
    <source>
        <dbReference type="PROSITE-ProRule" id="PRU00176"/>
    </source>
</evidence>
<dbReference type="EMBL" id="SNRW01003671">
    <property type="protein sequence ID" value="KAA6389214.1"/>
    <property type="molecule type" value="Genomic_DNA"/>
</dbReference>
<dbReference type="OrthoDB" id="4207594at2759"/>
<protein>
    <recommendedName>
        <fullName evidence="3">RRM domain-containing protein</fullName>
    </recommendedName>
</protein>